<dbReference type="AlphaFoldDB" id="A0A9Y2P2J1"/>
<evidence type="ECO:0000313" key="3">
    <source>
        <dbReference type="EMBL" id="WIY25127.1"/>
    </source>
</evidence>
<dbReference type="KEGG" id="ppso:QPJ95_11770"/>
<evidence type="ECO:0000313" key="2">
    <source>
        <dbReference type="EMBL" id="WIY23343.1"/>
    </source>
</evidence>
<dbReference type="RefSeq" id="WP_270921231.1">
    <property type="nucleotide sequence ID" value="NZ_CP127247.1"/>
</dbReference>
<gene>
    <name evidence="2" type="ORF">QPJ95_11770</name>
    <name evidence="3" type="ORF">QPJ95_21990</name>
</gene>
<accession>A0A9Y2P2J1</accession>
<keyword evidence="4" id="KW-1185">Reference proteome</keyword>
<sequence length="425" mass="46706">MKFFGLDISRAGQVEPVAARVEPPVMDASAETSGTLNPEPWLQDIGWGGSRPNKRLPRVTPQRAEQNGTIFACCNNIGGDLSKVPLKLYQRKDDGQEVRVRDHPAAYLLNRESAPGVPAKLTRFALVYAWALRGNSYAYSPRDGGGELEMIELAPQGGCTMLRAGRERFYDFEDGAGVQRRVPSRSMVHMRYMALDGWTGRSPLQVASESVGLAIAGQDAAARSVSGAMAKAFIKLGDNYEDDDARLRNARRVKDQITRPDSDGMPVLGPDDDIKSLDLTAADQELLATLKYDREILAALYRMPPSKLQMLEYGVKANGEQQAIDYLTDCLLHWSGQAEAQLEMTVLTRAERERGMFLRHDFGALLQPTIKDQYEAIGKAVGGPFMTPNHGQKVLGLPVTAGDDKLNPAPNMTRDDSKTPKGKEE</sequence>
<dbReference type="InterPro" id="IPR006944">
    <property type="entry name" value="Phage/GTA_portal"/>
</dbReference>
<name>A0A9Y2P2J1_9RHOB</name>
<dbReference type="Proteomes" id="UP001238334">
    <property type="component" value="Chromosome"/>
</dbReference>
<dbReference type="Pfam" id="PF04860">
    <property type="entry name" value="Phage_portal"/>
    <property type="match status" value="1"/>
</dbReference>
<dbReference type="InterPro" id="IPR006427">
    <property type="entry name" value="Portal_HK97"/>
</dbReference>
<feature type="compositionally biased region" description="Basic and acidic residues" evidence="1">
    <location>
        <begin position="413"/>
        <end position="425"/>
    </location>
</feature>
<feature type="region of interest" description="Disordered" evidence="1">
    <location>
        <begin position="398"/>
        <end position="425"/>
    </location>
</feature>
<feature type="region of interest" description="Disordered" evidence="1">
    <location>
        <begin position="29"/>
        <end position="62"/>
    </location>
</feature>
<evidence type="ECO:0000256" key="1">
    <source>
        <dbReference type="SAM" id="MobiDB-lite"/>
    </source>
</evidence>
<reference evidence="3 4" key="1">
    <citation type="submission" date="2023-06" db="EMBL/GenBank/DDBJ databases">
        <title>Parasedimentitalea psychrophila sp. nov., a psychrophilic bacterium isolated from deep-sea sediment.</title>
        <authorList>
            <person name="Li A."/>
        </authorList>
    </citation>
    <scope>NUCLEOTIDE SEQUENCE [LARGE SCALE GENOMIC DNA]</scope>
    <source>
        <strain evidence="3 4">QS115</strain>
    </source>
</reference>
<dbReference type="EMBL" id="CP127247">
    <property type="protein sequence ID" value="WIY25127.1"/>
    <property type="molecule type" value="Genomic_DNA"/>
</dbReference>
<dbReference type="NCBIfam" id="TIGR01537">
    <property type="entry name" value="portal_HK97"/>
    <property type="match status" value="1"/>
</dbReference>
<protein>
    <submittedName>
        <fullName evidence="3">Phage portal protein</fullName>
    </submittedName>
</protein>
<organism evidence="3 4">
    <name type="scientific">Parasedimentitalea psychrophila</name>
    <dbReference type="NCBI Taxonomy" id="2997337"/>
    <lineage>
        <taxon>Bacteria</taxon>
        <taxon>Pseudomonadati</taxon>
        <taxon>Pseudomonadota</taxon>
        <taxon>Alphaproteobacteria</taxon>
        <taxon>Rhodobacterales</taxon>
        <taxon>Paracoccaceae</taxon>
        <taxon>Parasedimentitalea</taxon>
    </lineage>
</organism>
<dbReference type="EMBL" id="CP127247">
    <property type="protein sequence ID" value="WIY23343.1"/>
    <property type="molecule type" value="Genomic_DNA"/>
</dbReference>
<proteinExistence type="predicted"/>
<evidence type="ECO:0000313" key="4">
    <source>
        <dbReference type="Proteomes" id="UP001238334"/>
    </source>
</evidence>
<dbReference type="KEGG" id="ppso:QPJ95_21990"/>